<protein>
    <recommendedName>
        <fullName evidence="4">Phosphotransferase</fullName>
    </recommendedName>
</protein>
<dbReference type="EMBL" id="JAYMGO010000014">
    <property type="protein sequence ID" value="KAL1262176.1"/>
    <property type="molecule type" value="Genomic_DNA"/>
</dbReference>
<evidence type="ECO:0000313" key="3">
    <source>
        <dbReference type="Proteomes" id="UP001558613"/>
    </source>
</evidence>
<gene>
    <name evidence="2" type="ORF">QQF64_007441</name>
</gene>
<comment type="caution">
    <text evidence="2">The sequence shown here is derived from an EMBL/GenBank/DDBJ whole genome shotgun (WGS) entry which is preliminary data.</text>
</comment>
<feature type="region of interest" description="Disordered" evidence="1">
    <location>
        <begin position="58"/>
        <end position="79"/>
    </location>
</feature>
<keyword evidence="3" id="KW-1185">Reference proteome</keyword>
<evidence type="ECO:0000313" key="2">
    <source>
        <dbReference type="EMBL" id="KAL1262176.1"/>
    </source>
</evidence>
<evidence type="ECO:0008006" key="4">
    <source>
        <dbReference type="Google" id="ProtNLM"/>
    </source>
</evidence>
<evidence type="ECO:0000256" key="1">
    <source>
        <dbReference type="SAM" id="MobiDB-lite"/>
    </source>
</evidence>
<proteinExistence type="predicted"/>
<accession>A0ABR3MAT0</accession>
<reference evidence="2 3" key="1">
    <citation type="submission" date="2023-09" db="EMBL/GenBank/DDBJ databases">
        <authorList>
            <person name="Wang M."/>
        </authorList>
    </citation>
    <scope>NUCLEOTIDE SEQUENCE [LARGE SCALE GENOMIC DNA]</scope>
    <source>
        <strain evidence="2">GT-2023</strain>
        <tissue evidence="2">Liver</tissue>
    </source>
</reference>
<sequence length="79" mass="9390">MQMDTDGTSRLFQTLPHSRHHDKDVFFRKWVTGMYVGENVAFSRRFLLAARQTLHPTVSRTKERDVLYPPSRHTEKEED</sequence>
<organism evidence="2 3">
    <name type="scientific">Cirrhinus molitorella</name>
    <name type="common">mud carp</name>
    <dbReference type="NCBI Taxonomy" id="172907"/>
    <lineage>
        <taxon>Eukaryota</taxon>
        <taxon>Metazoa</taxon>
        <taxon>Chordata</taxon>
        <taxon>Craniata</taxon>
        <taxon>Vertebrata</taxon>
        <taxon>Euteleostomi</taxon>
        <taxon>Actinopterygii</taxon>
        <taxon>Neopterygii</taxon>
        <taxon>Teleostei</taxon>
        <taxon>Ostariophysi</taxon>
        <taxon>Cypriniformes</taxon>
        <taxon>Cyprinidae</taxon>
        <taxon>Labeoninae</taxon>
        <taxon>Labeonini</taxon>
        <taxon>Cirrhinus</taxon>
    </lineage>
</organism>
<feature type="compositionally biased region" description="Basic and acidic residues" evidence="1">
    <location>
        <begin position="60"/>
        <end position="79"/>
    </location>
</feature>
<dbReference type="Proteomes" id="UP001558613">
    <property type="component" value="Unassembled WGS sequence"/>
</dbReference>
<name>A0ABR3MAT0_9TELE</name>